<evidence type="ECO:0000313" key="1">
    <source>
        <dbReference type="EMBL" id="OMJ29934.1"/>
    </source>
</evidence>
<dbReference type="AlphaFoldDB" id="A0A1R1YSR7"/>
<reference evidence="2" key="1">
    <citation type="submission" date="2017-01" db="EMBL/GenBank/DDBJ databases">
        <authorList>
            <person name="Wang Y."/>
            <person name="White M."/>
            <person name="Kvist S."/>
            <person name="Moncalvo J.-M."/>
        </authorList>
    </citation>
    <scope>NUCLEOTIDE SEQUENCE [LARGE SCALE GENOMIC DNA]</scope>
    <source>
        <strain evidence="2">ID-206-W2</strain>
    </source>
</reference>
<accession>A0A1R1YSR7</accession>
<evidence type="ECO:0000313" key="2">
    <source>
        <dbReference type="Proteomes" id="UP000187429"/>
    </source>
</evidence>
<gene>
    <name evidence="1" type="ORF">AYI69_g532</name>
</gene>
<sequence length="118" mass="14597">MEKAEKTVKRINMDRKRRLLEPTIFSGNDESDAEEWIDWYELCVKKEKWSDEDKMELIEIYFEKKESYWFRNVNKGFKSWKDVRQAFLDKFVGKEQEIKAWRQLQEIRMEDFADIEDL</sequence>
<dbReference type="OrthoDB" id="10627979at2759"/>
<name>A0A1R1YSR7_9FUNG</name>
<comment type="caution">
    <text evidence="1">The sequence shown here is derived from an EMBL/GenBank/DDBJ whole genome shotgun (WGS) entry which is preliminary data.</text>
</comment>
<dbReference type="Proteomes" id="UP000187429">
    <property type="component" value="Unassembled WGS sequence"/>
</dbReference>
<proteinExistence type="predicted"/>
<protein>
    <submittedName>
        <fullName evidence="1">Uncharacterized protein</fullName>
    </submittedName>
</protein>
<dbReference type="EMBL" id="LSSM01000132">
    <property type="protein sequence ID" value="OMJ29934.1"/>
    <property type="molecule type" value="Genomic_DNA"/>
</dbReference>
<keyword evidence="2" id="KW-1185">Reference proteome</keyword>
<organism evidence="1 2">
    <name type="scientific">Smittium culicis</name>
    <dbReference type="NCBI Taxonomy" id="133412"/>
    <lineage>
        <taxon>Eukaryota</taxon>
        <taxon>Fungi</taxon>
        <taxon>Fungi incertae sedis</taxon>
        <taxon>Zoopagomycota</taxon>
        <taxon>Kickxellomycotina</taxon>
        <taxon>Harpellomycetes</taxon>
        <taxon>Harpellales</taxon>
        <taxon>Legeriomycetaceae</taxon>
        <taxon>Smittium</taxon>
    </lineage>
</organism>